<dbReference type="AlphaFoldDB" id="A0A7Y4HM30"/>
<dbReference type="EMBL" id="JABFNT010000071">
    <property type="protein sequence ID" value="NOJ80946.1"/>
    <property type="molecule type" value="Genomic_DNA"/>
</dbReference>
<evidence type="ECO:0000313" key="2">
    <source>
        <dbReference type="Proteomes" id="UP000533080"/>
    </source>
</evidence>
<evidence type="ECO:0000313" key="1">
    <source>
        <dbReference type="EMBL" id="NOJ80946.1"/>
    </source>
</evidence>
<name>A0A7Y4HM30_MYXXA</name>
<reference evidence="1 2" key="1">
    <citation type="submission" date="2020-05" db="EMBL/GenBank/DDBJ databases">
        <authorList>
            <person name="Whitworth D."/>
        </authorList>
    </citation>
    <scope>NUCLEOTIDE SEQUENCE [LARGE SCALE GENOMIC DNA]</scope>
    <source>
        <strain evidence="1 2">AM005</strain>
    </source>
</reference>
<accession>A0A7Y4HM30</accession>
<keyword evidence="1" id="KW-0645">Protease</keyword>
<organism evidence="1 2">
    <name type="scientific">Myxococcus xanthus</name>
    <dbReference type="NCBI Taxonomy" id="34"/>
    <lineage>
        <taxon>Bacteria</taxon>
        <taxon>Pseudomonadati</taxon>
        <taxon>Myxococcota</taxon>
        <taxon>Myxococcia</taxon>
        <taxon>Myxococcales</taxon>
        <taxon>Cystobacterineae</taxon>
        <taxon>Myxococcaceae</taxon>
        <taxon>Myxococcus</taxon>
    </lineage>
</organism>
<sequence length="30" mass="3414">PIPERVRRLRELGARLGARTGGRGGWEYAY</sequence>
<dbReference type="GO" id="GO:0008233">
    <property type="term" value="F:peptidase activity"/>
    <property type="evidence" value="ECO:0007669"/>
    <property type="project" value="UniProtKB-KW"/>
</dbReference>
<protein>
    <submittedName>
        <fullName evidence="1">Protease HtpX</fullName>
    </submittedName>
</protein>
<proteinExistence type="predicted"/>
<dbReference type="Proteomes" id="UP000533080">
    <property type="component" value="Unassembled WGS sequence"/>
</dbReference>
<gene>
    <name evidence="1" type="ORF">HNV28_21895</name>
</gene>
<dbReference type="GO" id="GO:0006508">
    <property type="term" value="P:proteolysis"/>
    <property type="evidence" value="ECO:0007669"/>
    <property type="project" value="UniProtKB-KW"/>
</dbReference>
<comment type="caution">
    <text evidence="1">The sequence shown here is derived from an EMBL/GenBank/DDBJ whole genome shotgun (WGS) entry which is preliminary data.</text>
</comment>
<feature type="non-terminal residue" evidence="1">
    <location>
        <position position="1"/>
    </location>
</feature>
<keyword evidence="1" id="KW-0378">Hydrolase</keyword>